<evidence type="ECO:0000313" key="7">
    <source>
        <dbReference type="Proteomes" id="UP001501468"/>
    </source>
</evidence>
<gene>
    <name evidence="6" type="ORF">GCM10022399_37520</name>
</gene>
<dbReference type="CDD" id="cd03801">
    <property type="entry name" value="GT4_PimA-like"/>
    <property type="match status" value="1"/>
</dbReference>
<evidence type="ECO:0000256" key="2">
    <source>
        <dbReference type="ARBA" id="ARBA00022676"/>
    </source>
</evidence>
<evidence type="ECO:0000313" key="6">
    <source>
        <dbReference type="EMBL" id="GAA3717430.1"/>
    </source>
</evidence>
<dbReference type="Gene3D" id="3.40.50.2000">
    <property type="entry name" value="Glycogen Phosphorylase B"/>
    <property type="match status" value="2"/>
</dbReference>
<dbReference type="InterPro" id="IPR001296">
    <property type="entry name" value="Glyco_trans_1"/>
</dbReference>
<keyword evidence="2" id="KW-0328">Glycosyltransferase</keyword>
<dbReference type="InterPro" id="IPR028098">
    <property type="entry name" value="Glyco_trans_4-like_N"/>
</dbReference>
<dbReference type="PANTHER" id="PTHR45947">
    <property type="entry name" value="SULFOQUINOVOSYL TRANSFERASE SQD2"/>
    <property type="match status" value="1"/>
</dbReference>
<proteinExistence type="predicted"/>
<dbReference type="InterPro" id="IPR050194">
    <property type="entry name" value="Glycosyltransferase_grp1"/>
</dbReference>
<dbReference type="Proteomes" id="UP001501468">
    <property type="component" value="Unassembled WGS sequence"/>
</dbReference>
<evidence type="ECO:0000259" key="5">
    <source>
        <dbReference type="Pfam" id="PF13439"/>
    </source>
</evidence>
<dbReference type="SUPFAM" id="SSF53756">
    <property type="entry name" value="UDP-Glycosyltransferase/glycogen phosphorylase"/>
    <property type="match status" value="1"/>
</dbReference>
<dbReference type="PANTHER" id="PTHR45947:SF3">
    <property type="entry name" value="SULFOQUINOVOSYL TRANSFERASE SQD2"/>
    <property type="match status" value="1"/>
</dbReference>
<keyword evidence="7" id="KW-1185">Reference proteome</keyword>
<feature type="domain" description="Glycosyltransferase subfamily 4-like N-terminal" evidence="5">
    <location>
        <begin position="29"/>
        <end position="141"/>
    </location>
</feature>
<protein>
    <recommendedName>
        <fullName evidence="1">D-inositol 3-phosphate glycosyltransferase</fullName>
    </recommendedName>
</protein>
<evidence type="ECO:0000256" key="1">
    <source>
        <dbReference type="ARBA" id="ARBA00021292"/>
    </source>
</evidence>
<comment type="caution">
    <text evidence="6">The sequence shown here is derived from an EMBL/GenBank/DDBJ whole genome shotgun (WGS) entry which is preliminary data.</text>
</comment>
<feature type="domain" description="Glycosyl transferase family 1" evidence="4">
    <location>
        <begin position="153"/>
        <end position="318"/>
    </location>
</feature>
<dbReference type="Pfam" id="PF00534">
    <property type="entry name" value="Glycos_transf_1"/>
    <property type="match status" value="1"/>
</dbReference>
<reference evidence="7" key="1">
    <citation type="journal article" date="2019" name="Int. J. Syst. Evol. Microbiol.">
        <title>The Global Catalogue of Microorganisms (GCM) 10K type strain sequencing project: providing services to taxonomists for standard genome sequencing and annotation.</title>
        <authorList>
            <consortium name="The Broad Institute Genomics Platform"/>
            <consortium name="The Broad Institute Genome Sequencing Center for Infectious Disease"/>
            <person name="Wu L."/>
            <person name="Ma J."/>
        </authorList>
    </citation>
    <scope>NUCLEOTIDE SEQUENCE [LARGE SCALE GENOMIC DNA]</scope>
    <source>
        <strain evidence="7">JCM 17125</strain>
    </source>
</reference>
<dbReference type="EMBL" id="BAABDC010000008">
    <property type="protein sequence ID" value="GAA3717430.1"/>
    <property type="molecule type" value="Genomic_DNA"/>
</dbReference>
<name>A0ABP7EEI6_9MICO</name>
<organism evidence="6 7">
    <name type="scientific">Terrabacter ginsenosidimutans</name>
    <dbReference type="NCBI Taxonomy" id="490575"/>
    <lineage>
        <taxon>Bacteria</taxon>
        <taxon>Bacillati</taxon>
        <taxon>Actinomycetota</taxon>
        <taxon>Actinomycetes</taxon>
        <taxon>Micrococcales</taxon>
        <taxon>Intrasporangiaceae</taxon>
        <taxon>Terrabacter</taxon>
    </lineage>
</organism>
<keyword evidence="3" id="KW-0808">Transferase</keyword>
<sequence>MALDPNCRINHFSESAYGPKGHGVETAFRELVSAQRRLGRQVQTNATGHDGVLHVHTIGPMSALRLVRHQGLAVASAHITLESLDGSVRGERRARAALRRYMRNVYSSADLVLAVSRNVRAELESLGVTAPIELLPNGIDPTPFEPTMARKARARAALRIGADQFVVLGVGQLQPRKGIAEFLSCARHMREDRFLWVGSALFGAMSASRGTISRAVRDSPPNVTFVGQVPREEIARYYHAADVFLLPSRHETFGLAAVEAGIAGLPLVLWDIPAASDVFGHVHGACATARDTAGLVREIRALKKSPEARHARGAAAREASLSYGSAAVATRSLEIYAHAVEAKRIVPGRY</sequence>
<evidence type="ECO:0000259" key="4">
    <source>
        <dbReference type="Pfam" id="PF00534"/>
    </source>
</evidence>
<evidence type="ECO:0000256" key="3">
    <source>
        <dbReference type="ARBA" id="ARBA00022679"/>
    </source>
</evidence>
<dbReference type="Pfam" id="PF13439">
    <property type="entry name" value="Glyco_transf_4"/>
    <property type="match status" value="1"/>
</dbReference>
<accession>A0ABP7EEI6</accession>